<dbReference type="InterPro" id="IPR058636">
    <property type="entry name" value="Beta-barrel_YknX"/>
</dbReference>
<dbReference type="Pfam" id="PF25917">
    <property type="entry name" value="BSH_RND"/>
    <property type="match status" value="1"/>
</dbReference>
<dbReference type="STRING" id="670307.HYPDE_34293"/>
<evidence type="ECO:0000313" key="6">
    <source>
        <dbReference type="Proteomes" id="UP000005952"/>
    </source>
</evidence>
<evidence type="ECO:0000259" key="4">
    <source>
        <dbReference type="Pfam" id="PF25990"/>
    </source>
</evidence>
<dbReference type="Gene3D" id="2.40.30.170">
    <property type="match status" value="1"/>
</dbReference>
<sequence>MPRANCDQKPNEARMQDAPPKMLQGQKNSKMQQGQKSLPKANPTSTVHPPAPQSRGLLRSWPALAGLLATLAIIAAGYAYWHYSVLHPSTDNAYVQANIVPIAPLTSGLVTEVNAKEFATVKAGDVLVRLDPAPFEAALKAAEAKLTLAQQQATGPAAQSPAAKANIYQAQAGADQARLELDHATIKAPVDGIIGKVRVRPGSIAKAGMSLFPLIDTSKWWVDANFKETDLARIEAGQKATITIDLFPSHEFSGEVEAVSPASGAAFSLLPAENSTGNWVKTTQRFPVRVALTLKPGDPEMRIGASASVTVDTTSKGSGSGAQ</sequence>
<dbReference type="Pfam" id="PF25990">
    <property type="entry name" value="Beta-barrel_YknX"/>
    <property type="match status" value="1"/>
</dbReference>
<dbReference type="HOGENOM" id="CLU_018816_15_1_5"/>
<feature type="compositionally biased region" description="Polar residues" evidence="1">
    <location>
        <begin position="25"/>
        <end position="47"/>
    </location>
</feature>
<dbReference type="eggNOG" id="COG1566">
    <property type="taxonomic scope" value="Bacteria"/>
</dbReference>
<evidence type="ECO:0000256" key="2">
    <source>
        <dbReference type="SAM" id="Phobius"/>
    </source>
</evidence>
<dbReference type="PANTHER" id="PTHR30386">
    <property type="entry name" value="MEMBRANE FUSION SUBUNIT OF EMRAB-TOLC MULTIDRUG EFFLUX PUMP"/>
    <property type="match status" value="1"/>
</dbReference>
<dbReference type="PANTHER" id="PTHR30386:SF24">
    <property type="entry name" value="MULTIDRUG RESISTANCE EFFLUX PUMP"/>
    <property type="match status" value="1"/>
</dbReference>
<feature type="region of interest" description="Disordered" evidence="1">
    <location>
        <begin position="1"/>
        <end position="54"/>
    </location>
</feature>
<dbReference type="SUPFAM" id="SSF111369">
    <property type="entry name" value="HlyD-like secretion proteins"/>
    <property type="match status" value="1"/>
</dbReference>
<feature type="domain" description="YknX-like beta-barrel" evidence="4">
    <location>
        <begin position="222"/>
        <end position="311"/>
    </location>
</feature>
<keyword evidence="2" id="KW-0472">Membrane</keyword>
<gene>
    <name evidence="5" type="ORF">HYPDE_34293</name>
</gene>
<dbReference type="Gene3D" id="2.40.50.100">
    <property type="match status" value="1"/>
</dbReference>
<dbReference type="Gene3D" id="1.10.287.470">
    <property type="entry name" value="Helix hairpin bin"/>
    <property type="match status" value="1"/>
</dbReference>
<protein>
    <submittedName>
        <fullName evidence="5">Multidrug resistance protein A</fullName>
    </submittedName>
</protein>
<dbReference type="GO" id="GO:0016020">
    <property type="term" value="C:membrane"/>
    <property type="evidence" value="ECO:0007669"/>
    <property type="project" value="UniProtKB-SubCell"/>
</dbReference>
<organism evidence="5 6">
    <name type="scientific">Hyphomicrobium denitrificans 1NES1</name>
    <dbReference type="NCBI Taxonomy" id="670307"/>
    <lineage>
        <taxon>Bacteria</taxon>
        <taxon>Pseudomonadati</taxon>
        <taxon>Pseudomonadota</taxon>
        <taxon>Alphaproteobacteria</taxon>
        <taxon>Hyphomicrobiales</taxon>
        <taxon>Hyphomicrobiaceae</taxon>
        <taxon>Hyphomicrobium</taxon>
    </lineage>
</organism>
<accession>N0BEK8</accession>
<feature type="transmembrane region" description="Helical" evidence="2">
    <location>
        <begin position="61"/>
        <end position="81"/>
    </location>
</feature>
<dbReference type="InterPro" id="IPR050739">
    <property type="entry name" value="MFP"/>
</dbReference>
<keyword evidence="2" id="KW-1133">Transmembrane helix</keyword>
<name>N0BEK8_9HYPH</name>
<keyword evidence="2" id="KW-0812">Transmembrane</keyword>
<reference evidence="5 6" key="1">
    <citation type="journal article" date="2013" name="Genome Announc.">
        <title>Genome sequences for three denitrifying bacterial strains isolated from a uranium- and nitrate-contaminated subsurface environment.</title>
        <authorList>
            <person name="Venkatramanan R."/>
            <person name="Prakash O."/>
            <person name="Woyke T."/>
            <person name="Chain P."/>
            <person name="Goodwin L.A."/>
            <person name="Watson D."/>
            <person name="Brooks S."/>
            <person name="Kostka J.E."/>
            <person name="Green S.J."/>
        </authorList>
    </citation>
    <scope>NUCLEOTIDE SEQUENCE [LARGE SCALE GENOMIC DNA]</scope>
    <source>
        <strain evidence="5 6">1NES1</strain>
    </source>
</reference>
<feature type="domain" description="Multidrug resistance protein MdtA-like barrel-sandwich hybrid" evidence="3">
    <location>
        <begin position="98"/>
        <end position="212"/>
    </location>
</feature>
<keyword evidence="6" id="KW-1185">Reference proteome</keyword>
<proteinExistence type="predicted"/>
<dbReference type="GO" id="GO:0055085">
    <property type="term" value="P:transmembrane transport"/>
    <property type="evidence" value="ECO:0007669"/>
    <property type="project" value="InterPro"/>
</dbReference>
<feature type="compositionally biased region" description="Polar residues" evidence="1">
    <location>
        <begin position="307"/>
        <end position="317"/>
    </location>
</feature>
<feature type="region of interest" description="Disordered" evidence="1">
    <location>
        <begin position="303"/>
        <end position="323"/>
    </location>
</feature>
<evidence type="ECO:0000256" key="1">
    <source>
        <dbReference type="SAM" id="MobiDB-lite"/>
    </source>
</evidence>
<dbReference type="Proteomes" id="UP000005952">
    <property type="component" value="Chromosome"/>
</dbReference>
<dbReference type="AlphaFoldDB" id="N0BEK8"/>
<evidence type="ECO:0000313" key="5">
    <source>
        <dbReference type="EMBL" id="AGK58530.1"/>
    </source>
</evidence>
<dbReference type="InterPro" id="IPR058625">
    <property type="entry name" value="MdtA-like_BSH"/>
</dbReference>
<dbReference type="EMBL" id="CP005587">
    <property type="protein sequence ID" value="AGK58530.1"/>
    <property type="molecule type" value="Genomic_DNA"/>
</dbReference>
<dbReference type="KEGG" id="hdt:HYPDE_34293"/>
<evidence type="ECO:0000259" key="3">
    <source>
        <dbReference type="Pfam" id="PF25917"/>
    </source>
</evidence>